<dbReference type="Proteomes" id="UP000584325">
    <property type="component" value="Unassembled WGS sequence"/>
</dbReference>
<gene>
    <name evidence="2" type="ORF">FHS02_005329</name>
</gene>
<dbReference type="AlphaFoldDB" id="A0A7W5EFU4"/>
<dbReference type="Pfam" id="PF08722">
    <property type="entry name" value="Tn7_TnsA-like_N"/>
    <property type="match status" value="1"/>
</dbReference>
<reference evidence="2 3" key="1">
    <citation type="submission" date="2020-08" db="EMBL/GenBank/DDBJ databases">
        <title>Genomic Encyclopedia of Type Strains, Phase III (KMG-III): the genomes of soil and plant-associated and newly described type strains.</title>
        <authorList>
            <person name="Whitman W."/>
        </authorList>
    </citation>
    <scope>NUCLEOTIDE SEQUENCE [LARGE SCALE GENOMIC DNA]</scope>
    <source>
        <strain evidence="2 3">CECT 7753</strain>
    </source>
</reference>
<dbReference type="Gene3D" id="3.40.1350.10">
    <property type="match status" value="1"/>
</dbReference>
<accession>A0A7W5EFU4</accession>
<feature type="domain" description="TnsA endonuclease N-terminal" evidence="1">
    <location>
        <begin position="54"/>
        <end position="136"/>
    </location>
</feature>
<dbReference type="InterPro" id="IPR014833">
    <property type="entry name" value="TnsA_N"/>
</dbReference>
<dbReference type="InterPro" id="IPR011856">
    <property type="entry name" value="tRNA_endonuc-like_dom_sf"/>
</dbReference>
<evidence type="ECO:0000313" key="3">
    <source>
        <dbReference type="Proteomes" id="UP000584325"/>
    </source>
</evidence>
<dbReference type="EMBL" id="JACHXS010000013">
    <property type="protein sequence ID" value="MBB3224464.1"/>
    <property type="molecule type" value="Genomic_DNA"/>
</dbReference>
<organism evidence="2 3">
    <name type="scientific">Pseudoduganella umbonata</name>
    <dbReference type="NCBI Taxonomy" id="864828"/>
    <lineage>
        <taxon>Bacteria</taxon>
        <taxon>Pseudomonadati</taxon>
        <taxon>Pseudomonadota</taxon>
        <taxon>Betaproteobacteria</taxon>
        <taxon>Burkholderiales</taxon>
        <taxon>Oxalobacteraceae</taxon>
        <taxon>Telluria group</taxon>
        <taxon>Pseudoduganella</taxon>
    </lineage>
</organism>
<evidence type="ECO:0000313" key="2">
    <source>
        <dbReference type="EMBL" id="MBB3224464.1"/>
    </source>
</evidence>
<name>A0A7W5EFU4_9BURK</name>
<dbReference type="GO" id="GO:0003676">
    <property type="term" value="F:nucleic acid binding"/>
    <property type="evidence" value="ECO:0007669"/>
    <property type="project" value="InterPro"/>
</dbReference>
<sequence length="226" mass="26161">MEKQVNARLDELKPVRKIRSNGRSLTGRLTVATGPGVAFESSLERDWLICLDFNPQVKLILEQPFTVTYETEGCTQRYTPDVLAQYDDVDGLTPIIVYEVKLLEDLRKSWSKYRKRFSAAVSFCRERDWRFKIVTEKHIRTPFLENAKFLRTYKRSPVQQLYRDQLLYSLKALGPATPQSLLAFSYLQFESKMAALPELWRMVATGELGAELSKPLTMSSPIWMPK</sequence>
<comment type="caution">
    <text evidence="2">The sequence shown here is derived from an EMBL/GenBank/DDBJ whole genome shotgun (WGS) entry which is preliminary data.</text>
</comment>
<proteinExistence type="predicted"/>
<dbReference type="RefSeq" id="WP_217496856.1">
    <property type="nucleotide sequence ID" value="NZ_CP040017.1"/>
</dbReference>
<protein>
    <recommendedName>
        <fullName evidence="1">TnsA endonuclease N-terminal domain-containing protein</fullName>
    </recommendedName>
</protein>
<evidence type="ECO:0000259" key="1">
    <source>
        <dbReference type="Pfam" id="PF08722"/>
    </source>
</evidence>